<sequence length="68" mass="8044">MLFRLFLFHFFFARGQALKRGGYNRPGPLTNQRIVTNYRVASAAWLMMWPTPEKPDSYQEESLILCFN</sequence>
<feature type="signal peptide" evidence="1">
    <location>
        <begin position="1"/>
        <end position="17"/>
    </location>
</feature>
<name>A0A2M3ZPN8_9DIPT</name>
<dbReference type="AlphaFoldDB" id="A0A2M3ZPN8"/>
<proteinExistence type="predicted"/>
<feature type="chain" id="PRO_5014999049" evidence="1">
    <location>
        <begin position="18"/>
        <end position="68"/>
    </location>
</feature>
<evidence type="ECO:0000256" key="1">
    <source>
        <dbReference type="SAM" id="SignalP"/>
    </source>
</evidence>
<organism evidence="2">
    <name type="scientific">Anopheles braziliensis</name>
    <dbReference type="NCBI Taxonomy" id="58242"/>
    <lineage>
        <taxon>Eukaryota</taxon>
        <taxon>Metazoa</taxon>
        <taxon>Ecdysozoa</taxon>
        <taxon>Arthropoda</taxon>
        <taxon>Hexapoda</taxon>
        <taxon>Insecta</taxon>
        <taxon>Pterygota</taxon>
        <taxon>Neoptera</taxon>
        <taxon>Endopterygota</taxon>
        <taxon>Diptera</taxon>
        <taxon>Nematocera</taxon>
        <taxon>Culicoidea</taxon>
        <taxon>Culicidae</taxon>
        <taxon>Anophelinae</taxon>
        <taxon>Anopheles</taxon>
    </lineage>
</organism>
<accession>A0A2M3ZPN8</accession>
<evidence type="ECO:0000313" key="2">
    <source>
        <dbReference type="EMBL" id="MBW30547.1"/>
    </source>
</evidence>
<keyword evidence="1" id="KW-0732">Signal</keyword>
<dbReference type="EMBL" id="GGFM01009796">
    <property type="protein sequence ID" value="MBW30547.1"/>
    <property type="molecule type" value="Transcribed_RNA"/>
</dbReference>
<protein>
    <submittedName>
        <fullName evidence="2">Putative secreted peptide</fullName>
    </submittedName>
</protein>
<reference evidence="2" key="1">
    <citation type="submission" date="2018-01" db="EMBL/GenBank/DDBJ databases">
        <title>An insight into the sialome of Amazonian anophelines.</title>
        <authorList>
            <person name="Ribeiro J.M."/>
            <person name="Scarpassa V."/>
            <person name="Calvo E."/>
        </authorList>
    </citation>
    <scope>NUCLEOTIDE SEQUENCE</scope>
    <source>
        <tissue evidence="2">Salivary glands</tissue>
    </source>
</reference>